<dbReference type="Proteomes" id="UP001159386">
    <property type="component" value="Unassembled WGS sequence"/>
</dbReference>
<dbReference type="NCBIfam" id="NF045598">
    <property type="entry name" value="asr1405_asl0597"/>
    <property type="match status" value="1"/>
</dbReference>
<gene>
    <name evidence="1" type="ORF">NWP22_04835</name>
</gene>
<dbReference type="EMBL" id="JANQDF010000045">
    <property type="protein sequence ID" value="MDH6105201.1"/>
    <property type="molecule type" value="Genomic_DNA"/>
</dbReference>
<accession>A0ABT6KCM6</accession>
<organism evidence="1 2">
    <name type="scientific">Anabaenopsis tanganyikae CS-531</name>
    <dbReference type="NCBI Taxonomy" id="2785304"/>
    <lineage>
        <taxon>Bacteria</taxon>
        <taxon>Bacillati</taxon>
        <taxon>Cyanobacteriota</taxon>
        <taxon>Cyanophyceae</taxon>
        <taxon>Nostocales</taxon>
        <taxon>Nodulariaceae</taxon>
        <taxon>Anabaenopsis</taxon>
        <taxon>Anabaenopsis tanganyikae</taxon>
    </lineage>
</organism>
<sequence>MGCKLRASLLKRLRSQIEKNFIVGVEVDWADRWQVYKRLHELDIPCSCETNQPLRVEINTPLAMVQVWSVIQQLTASRQDLIWSLECCWKSRYRNF</sequence>
<protein>
    <submittedName>
        <fullName evidence="1">Uncharacterized protein</fullName>
    </submittedName>
</protein>
<comment type="caution">
    <text evidence="1">The sequence shown here is derived from an EMBL/GenBank/DDBJ whole genome shotgun (WGS) entry which is preliminary data.</text>
</comment>
<evidence type="ECO:0000313" key="1">
    <source>
        <dbReference type="EMBL" id="MDH6105201.1"/>
    </source>
</evidence>
<evidence type="ECO:0000313" key="2">
    <source>
        <dbReference type="Proteomes" id="UP001159386"/>
    </source>
</evidence>
<dbReference type="RefSeq" id="WP_280792108.1">
    <property type="nucleotide sequence ID" value="NZ_JANQDF010000045.1"/>
</dbReference>
<dbReference type="InterPro" id="IPR054637">
    <property type="entry name" value="Asr1405_Asl0597-like"/>
</dbReference>
<reference evidence="1 2" key="1">
    <citation type="journal article" date="2023" name="J. Phycol.">
        <title>Chrysosporum ovalisporum is synonymous with the true-branching cyanobacterium Umezakia natans (Nostocales/Aphanizomenonaceae).</title>
        <authorList>
            <person name="McGregor G.B."/>
            <person name="Sendall B.C."/>
            <person name="Niiyama Y."/>
            <person name="Tuji A."/>
            <person name="Willis A."/>
        </authorList>
    </citation>
    <scope>NUCLEOTIDE SEQUENCE [LARGE SCALE GENOMIC DNA]</scope>
    <source>
        <strain evidence="1 2">CS-531</strain>
    </source>
</reference>
<name>A0ABT6KCM6_9CYAN</name>
<proteinExistence type="predicted"/>
<keyword evidence="2" id="KW-1185">Reference proteome</keyword>